<sequence>MKIHVIYIDQSSKIREQVRSVDDKTWKELPIPAGLPAPINTSKISSGICHDTGNGHHWVFFSSLQDGLVHVVELRKESNGGDWVERKDLPQEFGTSLSGTAIATSLTDPTTFMLFQASNKDIFRVEGGYEEWDKSKTKVVVPGSQTIHRSPLASCIDSSGSTEKYYMFFVGDIDGKNHVQSLIDGKRATIAVWTPGSFIGAAMHNGKPHLFVNEVFQAVPRLSTYTYDGSSWTSLGAVNTN</sequence>
<dbReference type="Proteomes" id="UP001280581">
    <property type="component" value="Unassembled WGS sequence"/>
</dbReference>
<dbReference type="SUPFAM" id="SSF89372">
    <property type="entry name" value="Fucose-specific lectin"/>
    <property type="match status" value="1"/>
</dbReference>
<comment type="caution">
    <text evidence="1">The sequence shown here is derived from an EMBL/GenBank/DDBJ whole genome shotgun (WGS) entry which is preliminary data.</text>
</comment>
<name>A0AAN6M198_9PLEO</name>
<evidence type="ECO:0008006" key="3">
    <source>
        <dbReference type="Google" id="ProtNLM"/>
    </source>
</evidence>
<gene>
    <name evidence="1" type="ORF">GRF29_19g487559</name>
</gene>
<evidence type="ECO:0000313" key="1">
    <source>
        <dbReference type="EMBL" id="KAK3214525.1"/>
    </source>
</evidence>
<accession>A0AAN6M198</accession>
<dbReference type="EMBL" id="WVTA01000003">
    <property type="protein sequence ID" value="KAK3214525.1"/>
    <property type="molecule type" value="Genomic_DNA"/>
</dbReference>
<evidence type="ECO:0000313" key="2">
    <source>
        <dbReference type="Proteomes" id="UP001280581"/>
    </source>
</evidence>
<reference evidence="1 2" key="1">
    <citation type="submission" date="2021-02" db="EMBL/GenBank/DDBJ databases">
        <title>Genome assembly of Pseudopithomyces chartarum.</title>
        <authorList>
            <person name="Jauregui R."/>
            <person name="Singh J."/>
            <person name="Voisey C."/>
        </authorList>
    </citation>
    <scope>NUCLEOTIDE SEQUENCE [LARGE SCALE GENOMIC DNA]</scope>
    <source>
        <strain evidence="1 2">AGR01</strain>
    </source>
</reference>
<organism evidence="1 2">
    <name type="scientific">Pseudopithomyces chartarum</name>
    <dbReference type="NCBI Taxonomy" id="1892770"/>
    <lineage>
        <taxon>Eukaryota</taxon>
        <taxon>Fungi</taxon>
        <taxon>Dikarya</taxon>
        <taxon>Ascomycota</taxon>
        <taxon>Pezizomycotina</taxon>
        <taxon>Dothideomycetes</taxon>
        <taxon>Pleosporomycetidae</taxon>
        <taxon>Pleosporales</taxon>
        <taxon>Massarineae</taxon>
        <taxon>Didymosphaeriaceae</taxon>
        <taxon>Pseudopithomyces</taxon>
    </lineage>
</organism>
<keyword evidence="2" id="KW-1185">Reference proteome</keyword>
<protein>
    <recommendedName>
        <fullName evidence="3">Fucose-specific lectin</fullName>
    </recommendedName>
</protein>
<dbReference type="AlphaFoldDB" id="A0AAN6M198"/>
<dbReference type="Gene3D" id="2.120.10.70">
    <property type="entry name" value="Fucose-specific lectin"/>
    <property type="match status" value="1"/>
</dbReference>
<proteinExistence type="predicted"/>